<reference evidence="2" key="1">
    <citation type="submission" date="2016-10" db="EMBL/GenBank/DDBJ databases">
        <authorList>
            <person name="Varghese N."/>
            <person name="Submissions S."/>
        </authorList>
    </citation>
    <scope>NUCLEOTIDE SEQUENCE [LARGE SCALE GENOMIC DNA]</scope>
    <source>
        <strain evidence="2">PL19</strain>
    </source>
</reference>
<keyword evidence="2" id="KW-1185">Reference proteome</keyword>
<dbReference type="GO" id="GO:0003676">
    <property type="term" value="F:nucleic acid binding"/>
    <property type="evidence" value="ECO:0007669"/>
    <property type="project" value="InterPro"/>
</dbReference>
<protein>
    <recommendedName>
        <fullName evidence="3">DUF91 domain-containing protein</fullName>
    </recommendedName>
</protein>
<evidence type="ECO:0008006" key="3">
    <source>
        <dbReference type="Google" id="ProtNLM"/>
    </source>
</evidence>
<proteinExistence type="predicted"/>
<organism evidence="1 2">
    <name type="scientific">Streptomyces pini</name>
    <dbReference type="NCBI Taxonomy" id="1520580"/>
    <lineage>
        <taxon>Bacteria</taxon>
        <taxon>Bacillati</taxon>
        <taxon>Actinomycetota</taxon>
        <taxon>Actinomycetes</taxon>
        <taxon>Kitasatosporales</taxon>
        <taxon>Streptomycetaceae</taxon>
        <taxon>Streptomyces</taxon>
    </lineage>
</organism>
<gene>
    <name evidence="1" type="ORF">SAMN05192584_13017</name>
</gene>
<sequence length="350" mass="39181">MAIERVSIIGAAQPVTAKEARLADLGLKERADLQKWIIADPSLVEPGLLILTEEYDRWATSGGDRVRDRLDLLALDSEGHLVVMELKRDDAPDDVHLQAITYAAMVSRFTEEDLARIHADFLRRSGEEHDIPKALQAIRAHCGDELDAALLKQPRIVLVARSFPKQVTSSAVWLNEMGIDVKLVQFRLWANEGTHVMTTSVLYPVPGLEEFTVVPARAEKAETAQRAANSTRNRKAVLRIIDNGSVQPGQTLRFRAFPESMAWDNNEIERWVAEDPRRGRATWTGDRGRPLRWEYDGQCYAPTSLVKEMVEQLTGNRPGYASGPRYWLDSEGRDLAELADLPGEPAPDTP</sequence>
<dbReference type="EMBL" id="FOSG01000030">
    <property type="protein sequence ID" value="SFL86686.1"/>
    <property type="molecule type" value="Genomic_DNA"/>
</dbReference>
<evidence type="ECO:0000313" key="2">
    <source>
        <dbReference type="Proteomes" id="UP000198928"/>
    </source>
</evidence>
<dbReference type="Proteomes" id="UP000198928">
    <property type="component" value="Unassembled WGS sequence"/>
</dbReference>
<dbReference type="InterPro" id="IPR011856">
    <property type="entry name" value="tRNA_endonuc-like_dom_sf"/>
</dbReference>
<name>A0A1I4L746_9ACTN</name>
<dbReference type="OrthoDB" id="9798761at2"/>
<accession>A0A1I4L746</accession>
<dbReference type="AlphaFoldDB" id="A0A1I4L746"/>
<dbReference type="Gene3D" id="3.40.1350.10">
    <property type="match status" value="1"/>
</dbReference>
<evidence type="ECO:0000313" key="1">
    <source>
        <dbReference type="EMBL" id="SFL86686.1"/>
    </source>
</evidence>
<dbReference type="RefSeq" id="WP_139238189.1">
    <property type="nucleotide sequence ID" value="NZ_FOSG01000030.1"/>
</dbReference>